<dbReference type="PANTHER" id="PTHR30231">
    <property type="entry name" value="DNA POLYMERASE III SUBUNIT EPSILON"/>
    <property type="match status" value="1"/>
</dbReference>
<dbReference type="RefSeq" id="WP_188080364.1">
    <property type="nucleotide sequence ID" value="NZ_JACIEU010000001.1"/>
</dbReference>
<organism evidence="2 3">
    <name type="scientific">Sphingobium scionense</name>
    <dbReference type="NCBI Taxonomy" id="1404341"/>
    <lineage>
        <taxon>Bacteria</taxon>
        <taxon>Pseudomonadati</taxon>
        <taxon>Pseudomonadota</taxon>
        <taxon>Alphaproteobacteria</taxon>
        <taxon>Sphingomonadales</taxon>
        <taxon>Sphingomonadaceae</taxon>
        <taxon>Sphingobium</taxon>
    </lineage>
</organism>
<keyword evidence="3" id="KW-1185">Reference proteome</keyword>
<dbReference type="EMBL" id="JACIEU010000001">
    <property type="protein sequence ID" value="MBB4146405.1"/>
    <property type="molecule type" value="Genomic_DNA"/>
</dbReference>
<dbReference type="GO" id="GO:0008408">
    <property type="term" value="F:3'-5' exonuclease activity"/>
    <property type="evidence" value="ECO:0007669"/>
    <property type="project" value="TreeGrafter"/>
</dbReference>
<dbReference type="InterPro" id="IPR036397">
    <property type="entry name" value="RNaseH_sf"/>
</dbReference>
<evidence type="ECO:0000313" key="3">
    <source>
        <dbReference type="Proteomes" id="UP000590524"/>
    </source>
</evidence>
<dbReference type="GO" id="GO:0045004">
    <property type="term" value="P:DNA replication proofreading"/>
    <property type="evidence" value="ECO:0007669"/>
    <property type="project" value="TreeGrafter"/>
</dbReference>
<dbReference type="InterPro" id="IPR013520">
    <property type="entry name" value="Ribonucl_H"/>
</dbReference>
<sequence>MSAVHDRHAHAAELLSAHPDFRIQRRLLPVTAFHEAAPLVPSRIGVAIDVETTGLNHDADRIIELAVQRFRFDAQGRIIQVGVPRVWREDPAMPLDPRITMLTGLTEEDVAGQAIDDAAAVDILASADIIVAHNAAFDRPFVDRRLPAIAGKPWACSMAELDWLELGFEGRALAHLVSQCGWFYEGHRAENDILALLYLLSHGLPDGETILAKLIACSDQPTWRVNAVDAPFDAKDRLKARGYRWDAALRFWWKSISQGDAGAERTWLLSDVYGGYGEPAFIPVTACERHR</sequence>
<feature type="domain" description="Exonuclease" evidence="1">
    <location>
        <begin position="46"/>
        <end position="209"/>
    </location>
</feature>
<evidence type="ECO:0000313" key="2">
    <source>
        <dbReference type="EMBL" id="MBB4146405.1"/>
    </source>
</evidence>
<protein>
    <submittedName>
        <fullName evidence="2">DNA polymerase-3 subunit epsilon</fullName>
        <ecNumber evidence="2">2.7.7.7</ecNumber>
    </submittedName>
</protein>
<dbReference type="GO" id="GO:0005829">
    <property type="term" value="C:cytosol"/>
    <property type="evidence" value="ECO:0007669"/>
    <property type="project" value="TreeGrafter"/>
</dbReference>
<name>A0A7W6LL73_9SPHN</name>
<comment type="caution">
    <text evidence="2">The sequence shown here is derived from an EMBL/GenBank/DDBJ whole genome shotgun (WGS) entry which is preliminary data.</text>
</comment>
<gene>
    <name evidence="2" type="ORF">GGQ90_000158</name>
</gene>
<dbReference type="SUPFAM" id="SSF53098">
    <property type="entry name" value="Ribonuclease H-like"/>
    <property type="match status" value="1"/>
</dbReference>
<dbReference type="NCBIfam" id="NF006615">
    <property type="entry name" value="PRK09182.1"/>
    <property type="match status" value="1"/>
</dbReference>
<dbReference type="Proteomes" id="UP000590524">
    <property type="component" value="Unassembled WGS sequence"/>
</dbReference>
<dbReference type="Pfam" id="PF00929">
    <property type="entry name" value="RNase_T"/>
    <property type="match status" value="1"/>
</dbReference>
<dbReference type="Gene3D" id="3.30.420.10">
    <property type="entry name" value="Ribonuclease H-like superfamily/Ribonuclease H"/>
    <property type="match status" value="1"/>
</dbReference>
<dbReference type="AlphaFoldDB" id="A0A7W6LL73"/>
<dbReference type="PANTHER" id="PTHR30231:SF37">
    <property type="entry name" value="EXODEOXYRIBONUCLEASE 10"/>
    <property type="match status" value="1"/>
</dbReference>
<dbReference type="GO" id="GO:0003887">
    <property type="term" value="F:DNA-directed DNA polymerase activity"/>
    <property type="evidence" value="ECO:0007669"/>
    <property type="project" value="UniProtKB-EC"/>
</dbReference>
<dbReference type="GO" id="GO:0003676">
    <property type="term" value="F:nucleic acid binding"/>
    <property type="evidence" value="ECO:0007669"/>
    <property type="project" value="InterPro"/>
</dbReference>
<dbReference type="InterPro" id="IPR012337">
    <property type="entry name" value="RNaseH-like_sf"/>
</dbReference>
<dbReference type="EC" id="2.7.7.7" evidence="2"/>
<accession>A0A7W6LL73</accession>
<dbReference type="CDD" id="cd06127">
    <property type="entry name" value="DEDDh"/>
    <property type="match status" value="1"/>
</dbReference>
<proteinExistence type="predicted"/>
<keyword evidence="2" id="KW-0808">Transferase</keyword>
<reference evidence="2 3" key="1">
    <citation type="submission" date="2020-08" db="EMBL/GenBank/DDBJ databases">
        <title>Genomic Encyclopedia of Type Strains, Phase IV (KMG-IV): sequencing the most valuable type-strain genomes for metagenomic binning, comparative biology and taxonomic classification.</title>
        <authorList>
            <person name="Goeker M."/>
        </authorList>
    </citation>
    <scope>NUCLEOTIDE SEQUENCE [LARGE SCALE GENOMIC DNA]</scope>
    <source>
        <strain evidence="2 3">DSM 19371</strain>
    </source>
</reference>
<dbReference type="SMART" id="SM00479">
    <property type="entry name" value="EXOIII"/>
    <property type="match status" value="1"/>
</dbReference>
<evidence type="ECO:0000259" key="1">
    <source>
        <dbReference type="SMART" id="SM00479"/>
    </source>
</evidence>
<keyword evidence="2" id="KW-0548">Nucleotidyltransferase</keyword>